<keyword evidence="3" id="KW-1185">Reference proteome</keyword>
<gene>
    <name evidence="2" type="ORF">DY000_02020918</name>
</gene>
<dbReference type="EMBL" id="QGKV02000299">
    <property type="protein sequence ID" value="KAF3592714.1"/>
    <property type="molecule type" value="Genomic_DNA"/>
</dbReference>
<sequence length="173" mass="18548">MEGSPYRNIFISLRKGTVPGTGPGMFPSRDPGRLLAETRRPVSCLGSGGIQYMKDVMSDLQEVTIQYRNCPDPIESAARRQRVLQGDARGDMEEASANIITATTAARTAMLPPAVHPSETPIILGTSQEAGPSTQAKRRGQPPLKKKPSPTARKQTGDNSRKMNLALAHASPG</sequence>
<feature type="compositionally biased region" description="Polar residues" evidence="1">
    <location>
        <begin position="125"/>
        <end position="135"/>
    </location>
</feature>
<evidence type="ECO:0000313" key="3">
    <source>
        <dbReference type="Proteomes" id="UP000266723"/>
    </source>
</evidence>
<protein>
    <submittedName>
        <fullName evidence="2">Uncharacterized protein</fullName>
    </submittedName>
</protein>
<evidence type="ECO:0000256" key="1">
    <source>
        <dbReference type="SAM" id="MobiDB-lite"/>
    </source>
</evidence>
<reference evidence="2 3" key="1">
    <citation type="journal article" date="2020" name="BMC Genomics">
        <title>Intraspecific diversification of the crop wild relative Brassica cretica Lam. using demographic model selection.</title>
        <authorList>
            <person name="Kioukis A."/>
            <person name="Michalopoulou V.A."/>
            <person name="Briers L."/>
            <person name="Pirintsos S."/>
            <person name="Studholme D.J."/>
            <person name="Pavlidis P."/>
            <person name="Sarris P.F."/>
        </authorList>
    </citation>
    <scope>NUCLEOTIDE SEQUENCE [LARGE SCALE GENOMIC DNA]</scope>
    <source>
        <strain evidence="3">cv. PFS-1207/04</strain>
    </source>
</reference>
<accession>A0ABQ7E6X4</accession>
<organism evidence="2 3">
    <name type="scientific">Brassica cretica</name>
    <name type="common">Mustard</name>
    <dbReference type="NCBI Taxonomy" id="69181"/>
    <lineage>
        <taxon>Eukaryota</taxon>
        <taxon>Viridiplantae</taxon>
        <taxon>Streptophyta</taxon>
        <taxon>Embryophyta</taxon>
        <taxon>Tracheophyta</taxon>
        <taxon>Spermatophyta</taxon>
        <taxon>Magnoliopsida</taxon>
        <taxon>eudicotyledons</taxon>
        <taxon>Gunneridae</taxon>
        <taxon>Pentapetalae</taxon>
        <taxon>rosids</taxon>
        <taxon>malvids</taxon>
        <taxon>Brassicales</taxon>
        <taxon>Brassicaceae</taxon>
        <taxon>Brassiceae</taxon>
        <taxon>Brassica</taxon>
    </lineage>
</organism>
<comment type="caution">
    <text evidence="2">The sequence shown here is derived from an EMBL/GenBank/DDBJ whole genome shotgun (WGS) entry which is preliminary data.</text>
</comment>
<feature type="compositionally biased region" description="Basic residues" evidence="1">
    <location>
        <begin position="136"/>
        <end position="148"/>
    </location>
</feature>
<dbReference type="Proteomes" id="UP000266723">
    <property type="component" value="Unassembled WGS sequence"/>
</dbReference>
<proteinExistence type="predicted"/>
<evidence type="ECO:0000313" key="2">
    <source>
        <dbReference type="EMBL" id="KAF3592714.1"/>
    </source>
</evidence>
<name>A0ABQ7E6X4_BRACR</name>
<feature type="region of interest" description="Disordered" evidence="1">
    <location>
        <begin position="115"/>
        <end position="173"/>
    </location>
</feature>